<dbReference type="AlphaFoldDB" id="A0A3N0CEW8"/>
<dbReference type="RefSeq" id="WP_123227273.1">
    <property type="nucleotide sequence ID" value="NZ_RJSE01000007.1"/>
</dbReference>
<keyword evidence="2" id="KW-1185">Reference proteome</keyword>
<reference evidence="1 2" key="1">
    <citation type="submission" date="2018-11" db="EMBL/GenBank/DDBJ databases">
        <authorList>
            <person name="Li F."/>
        </authorList>
    </citation>
    <scope>NUCLEOTIDE SEQUENCE [LARGE SCALE GENOMIC DNA]</scope>
    <source>
        <strain evidence="1 2">Gsoil 097</strain>
    </source>
</reference>
<proteinExistence type="predicted"/>
<evidence type="ECO:0000313" key="1">
    <source>
        <dbReference type="EMBL" id="RNL61978.1"/>
    </source>
</evidence>
<name>A0A3N0CEW8_9ACTN</name>
<gene>
    <name evidence="1" type="ORF">EFK50_09110</name>
</gene>
<dbReference type="Proteomes" id="UP000267128">
    <property type="component" value="Unassembled WGS sequence"/>
</dbReference>
<evidence type="ECO:0000313" key="2">
    <source>
        <dbReference type="Proteomes" id="UP000267128"/>
    </source>
</evidence>
<accession>A0A3N0CEW8</accession>
<comment type="caution">
    <text evidence="1">The sequence shown here is derived from an EMBL/GenBank/DDBJ whole genome shotgun (WGS) entry which is preliminary data.</text>
</comment>
<protein>
    <submittedName>
        <fullName evidence="1">Antitoxin</fullName>
    </submittedName>
</protein>
<organism evidence="1 2">
    <name type="scientific">Nocardioides marmoriginsengisoli</name>
    <dbReference type="NCBI Taxonomy" id="661483"/>
    <lineage>
        <taxon>Bacteria</taxon>
        <taxon>Bacillati</taxon>
        <taxon>Actinomycetota</taxon>
        <taxon>Actinomycetes</taxon>
        <taxon>Propionibacteriales</taxon>
        <taxon>Nocardioidaceae</taxon>
        <taxon>Nocardioides</taxon>
    </lineage>
</organism>
<dbReference type="EMBL" id="RJSE01000007">
    <property type="protein sequence ID" value="RNL61978.1"/>
    <property type="molecule type" value="Genomic_DNA"/>
</dbReference>
<dbReference type="OrthoDB" id="3541837at2"/>
<sequence length="77" mass="8646">MSIQVAVRLPEHLVAFLDERVAGGEASRAAVVTKALMKYQRQLSAEHDAEIYLSTSEDPDLLALAEWNARQPRPWLD</sequence>